<gene>
    <name evidence="2" type="ORF">CCE01nite_28010</name>
</gene>
<dbReference type="Proteomes" id="UP000317046">
    <property type="component" value="Unassembled WGS sequence"/>
</dbReference>
<accession>A0A4Y3KXL9</accession>
<organism evidence="2 3">
    <name type="scientific">Cellulomonas cellasea</name>
    <dbReference type="NCBI Taxonomy" id="43670"/>
    <lineage>
        <taxon>Bacteria</taxon>
        <taxon>Bacillati</taxon>
        <taxon>Actinomycetota</taxon>
        <taxon>Actinomycetes</taxon>
        <taxon>Micrococcales</taxon>
        <taxon>Cellulomonadaceae</taxon>
        <taxon>Cellulomonas</taxon>
    </lineage>
</organism>
<sequence length="57" mass="6112">MSGMKKLLLVLVVAWIVLSVVGAVIEGLLWLSVVALVLLAATTVYGWVTSRGSTDRR</sequence>
<keyword evidence="1" id="KW-0472">Membrane</keyword>
<name>A0A4Y3KXL9_9CELL</name>
<evidence type="ECO:0000256" key="1">
    <source>
        <dbReference type="SAM" id="Phobius"/>
    </source>
</evidence>
<evidence type="ECO:0000313" key="2">
    <source>
        <dbReference type="EMBL" id="GEA88852.1"/>
    </source>
</evidence>
<keyword evidence="1" id="KW-1133">Transmembrane helix</keyword>
<protein>
    <submittedName>
        <fullName evidence="2">Uncharacterized protein</fullName>
    </submittedName>
</protein>
<comment type="caution">
    <text evidence="2">The sequence shown here is derived from an EMBL/GenBank/DDBJ whole genome shotgun (WGS) entry which is preliminary data.</text>
</comment>
<proteinExistence type="predicted"/>
<keyword evidence="1" id="KW-0812">Transmembrane</keyword>
<dbReference type="EMBL" id="BJLR01000025">
    <property type="protein sequence ID" value="GEA88852.1"/>
    <property type="molecule type" value="Genomic_DNA"/>
</dbReference>
<feature type="transmembrane region" description="Helical" evidence="1">
    <location>
        <begin position="32"/>
        <end position="48"/>
    </location>
</feature>
<dbReference type="AlphaFoldDB" id="A0A4Y3KXL9"/>
<keyword evidence="3" id="KW-1185">Reference proteome</keyword>
<evidence type="ECO:0000313" key="3">
    <source>
        <dbReference type="Proteomes" id="UP000317046"/>
    </source>
</evidence>
<reference evidence="2" key="1">
    <citation type="submission" date="2019-06" db="EMBL/GenBank/DDBJ databases">
        <title>Whole genome shotgun sequence of Cellulomonas cellasea NBRC 3753.</title>
        <authorList>
            <person name="Hosoyama A."/>
            <person name="Uohara A."/>
            <person name="Ohji S."/>
            <person name="Ichikawa N."/>
        </authorList>
    </citation>
    <scope>NUCLEOTIDE SEQUENCE [LARGE SCALE GENOMIC DNA]</scope>
    <source>
        <strain evidence="2">NBRC 3753</strain>
    </source>
</reference>